<dbReference type="FunFam" id="3.20.20.100:FF:000004">
    <property type="entry name" value="Oxidoreductase, aldo/keto reductase"/>
    <property type="match status" value="1"/>
</dbReference>
<gene>
    <name evidence="3" type="ORF">MFU01_64840</name>
    <name evidence="4" type="ORF">SAMN05443572_105191</name>
</gene>
<evidence type="ECO:0000313" key="3">
    <source>
        <dbReference type="EMBL" id="GEN11447.1"/>
    </source>
</evidence>
<keyword evidence="1" id="KW-0560">Oxidoreductase</keyword>
<evidence type="ECO:0000259" key="2">
    <source>
        <dbReference type="Pfam" id="PF00248"/>
    </source>
</evidence>
<keyword evidence="5" id="KW-1185">Reference proteome</keyword>
<dbReference type="Proteomes" id="UP000321514">
    <property type="component" value="Unassembled WGS sequence"/>
</dbReference>
<evidence type="ECO:0000256" key="1">
    <source>
        <dbReference type="ARBA" id="ARBA00023002"/>
    </source>
</evidence>
<dbReference type="RefSeq" id="WP_046714464.1">
    <property type="nucleotide sequence ID" value="NZ_BJXR01000048.1"/>
</dbReference>
<dbReference type="STRING" id="1334629.MFUL124B02_26265"/>
<reference evidence="4 5" key="1">
    <citation type="submission" date="2016-10" db="EMBL/GenBank/DDBJ databases">
        <authorList>
            <person name="Varghese N."/>
            <person name="Submissions S."/>
        </authorList>
    </citation>
    <scope>NUCLEOTIDE SEQUENCE [LARGE SCALE GENOMIC DNA]</scope>
    <source>
        <strain evidence="4 5">DSM 16525</strain>
    </source>
</reference>
<dbReference type="OrthoDB" id="9803483at2"/>
<dbReference type="PRINTS" id="PR00069">
    <property type="entry name" value="ALDKETRDTASE"/>
</dbReference>
<evidence type="ECO:0000313" key="5">
    <source>
        <dbReference type="Proteomes" id="UP000183760"/>
    </source>
</evidence>
<organism evidence="3 6">
    <name type="scientific">Myxococcus fulvus</name>
    <dbReference type="NCBI Taxonomy" id="33"/>
    <lineage>
        <taxon>Bacteria</taxon>
        <taxon>Pseudomonadati</taxon>
        <taxon>Myxococcota</taxon>
        <taxon>Myxococcia</taxon>
        <taxon>Myxococcales</taxon>
        <taxon>Cystobacterineae</taxon>
        <taxon>Myxococcaceae</taxon>
        <taxon>Myxococcus</taxon>
    </lineage>
</organism>
<evidence type="ECO:0000313" key="4">
    <source>
        <dbReference type="EMBL" id="SEU13427.1"/>
    </source>
</evidence>
<comment type="caution">
    <text evidence="3">The sequence shown here is derived from an EMBL/GenBank/DDBJ whole genome shotgun (WGS) entry which is preliminary data.</text>
</comment>
<feature type="domain" description="NADP-dependent oxidoreductase" evidence="2">
    <location>
        <begin position="19"/>
        <end position="311"/>
    </location>
</feature>
<name>A0A511TBF1_MYXFU</name>
<dbReference type="SUPFAM" id="SSF51430">
    <property type="entry name" value="NAD(P)-linked oxidoreductase"/>
    <property type="match status" value="1"/>
</dbReference>
<dbReference type="PANTHER" id="PTHR43364:SF4">
    <property type="entry name" value="NAD(P)-LINKED OXIDOREDUCTASE SUPERFAMILY PROTEIN"/>
    <property type="match status" value="1"/>
</dbReference>
<sequence>MTQMTYRRLGRSGLTVSTVGLGCNNFGMRIDAQGTRAVVDAALDTGITLFDTSDSYGTSEELLGEALGKRRGDIILATKFGSDLKGDNGADWGARGSRRYIRRAIERSLRRLRTDWIDLYQLHWPDPATPLEETLSALTELVREGKVRYIGSSNLKGWQVTQAEWLSRTRGMERFISAQNEYSLIGRSVEEDLVPALQEHGIGLLPYFPLASGLLTGKYQRGAKAGENTRVKQWNMGGLLADKVFDAIEKLETFAKERSISLLDVAMGGLAARPTVASVIAGATSAEQVRANAKAGLWTPKTEDAAALEALLPKGRGISVNDVLRGE</sequence>
<dbReference type="EMBL" id="FOIB01000005">
    <property type="protein sequence ID" value="SEU13427.1"/>
    <property type="molecule type" value="Genomic_DNA"/>
</dbReference>
<dbReference type="InterPro" id="IPR023210">
    <property type="entry name" value="NADP_OxRdtase_dom"/>
</dbReference>
<dbReference type="AlphaFoldDB" id="A0A511TBF1"/>
<dbReference type="GO" id="GO:0016491">
    <property type="term" value="F:oxidoreductase activity"/>
    <property type="evidence" value="ECO:0007669"/>
    <property type="project" value="UniProtKB-KW"/>
</dbReference>
<dbReference type="Gene3D" id="3.20.20.100">
    <property type="entry name" value="NADP-dependent oxidoreductase domain"/>
    <property type="match status" value="1"/>
</dbReference>
<evidence type="ECO:0000313" key="6">
    <source>
        <dbReference type="Proteomes" id="UP000321514"/>
    </source>
</evidence>
<dbReference type="PANTHER" id="PTHR43364">
    <property type="entry name" value="NADH-SPECIFIC METHYLGLYOXAL REDUCTASE-RELATED"/>
    <property type="match status" value="1"/>
</dbReference>
<reference evidence="3 6" key="2">
    <citation type="submission" date="2019-07" db="EMBL/GenBank/DDBJ databases">
        <title>Whole genome shotgun sequence of Myxococcus fulvus NBRC 100333.</title>
        <authorList>
            <person name="Hosoyama A."/>
            <person name="Uohara A."/>
            <person name="Ohji S."/>
            <person name="Ichikawa N."/>
        </authorList>
    </citation>
    <scope>NUCLEOTIDE SEQUENCE [LARGE SCALE GENOMIC DNA]</scope>
    <source>
        <strain evidence="3 6">NBRC 100333</strain>
    </source>
</reference>
<dbReference type="PROSITE" id="PS51257">
    <property type="entry name" value="PROKAR_LIPOPROTEIN"/>
    <property type="match status" value="1"/>
</dbReference>
<dbReference type="InterPro" id="IPR036812">
    <property type="entry name" value="NAD(P)_OxRdtase_dom_sf"/>
</dbReference>
<dbReference type="Proteomes" id="UP000183760">
    <property type="component" value="Unassembled WGS sequence"/>
</dbReference>
<protein>
    <submittedName>
        <fullName evidence="3 4">Oxidoreductase</fullName>
    </submittedName>
</protein>
<dbReference type="EMBL" id="BJXR01000048">
    <property type="protein sequence ID" value="GEN11447.1"/>
    <property type="molecule type" value="Genomic_DNA"/>
</dbReference>
<accession>A0A511TBF1</accession>
<dbReference type="InterPro" id="IPR020471">
    <property type="entry name" value="AKR"/>
</dbReference>
<proteinExistence type="predicted"/>
<dbReference type="GO" id="GO:0005829">
    <property type="term" value="C:cytosol"/>
    <property type="evidence" value="ECO:0007669"/>
    <property type="project" value="TreeGrafter"/>
</dbReference>
<dbReference type="Pfam" id="PF00248">
    <property type="entry name" value="Aldo_ket_red"/>
    <property type="match status" value="1"/>
</dbReference>
<dbReference type="InterPro" id="IPR050523">
    <property type="entry name" value="AKR_Detox_Biosynth"/>
</dbReference>